<dbReference type="AlphaFoldDB" id="A0A0S4UEY7"/>
<name>A0A0S4UEY7_RALSL</name>
<dbReference type="Gene3D" id="1.10.10.60">
    <property type="entry name" value="Homeodomain-like"/>
    <property type="match status" value="1"/>
</dbReference>
<dbReference type="GO" id="GO:0004803">
    <property type="term" value="F:transposase activity"/>
    <property type="evidence" value="ECO:0007669"/>
    <property type="project" value="InterPro"/>
</dbReference>
<dbReference type="EMBL" id="LN899821">
    <property type="protein sequence ID" value="CUV20779.1"/>
    <property type="molecule type" value="Genomic_DNA"/>
</dbReference>
<accession>A0A0S4UEY7</accession>
<dbReference type="SUPFAM" id="SSF46689">
    <property type="entry name" value="Homeodomain-like"/>
    <property type="match status" value="1"/>
</dbReference>
<dbReference type="InterPro" id="IPR051839">
    <property type="entry name" value="RD_transcriptional_regulator"/>
</dbReference>
<reference evidence="2" key="1">
    <citation type="submission" date="2015-10" db="EMBL/GenBank/DDBJ databases">
        <authorList>
            <person name="Gilbert D.G."/>
        </authorList>
    </citation>
    <scope>NUCLEOTIDE SEQUENCE</scope>
    <source>
        <strain evidence="2">Phyl III-seqv23</strain>
    </source>
</reference>
<dbReference type="GO" id="GO:0003677">
    <property type="term" value="F:DNA binding"/>
    <property type="evidence" value="ECO:0007669"/>
    <property type="project" value="InterPro"/>
</dbReference>
<gene>
    <name evidence="2" type="primary">insN</name>
    <name evidence="2" type="ORF">PSS4_v1_1720021</name>
</gene>
<dbReference type="InterPro" id="IPR009057">
    <property type="entry name" value="Homeodomain-like_sf"/>
</dbReference>
<dbReference type="PANTHER" id="PTHR33215:SF12">
    <property type="entry name" value="TRANSPOSASE INSN FOR INSERTION SEQUENCE ELEMENT IS911A-RELATED"/>
    <property type="match status" value="1"/>
</dbReference>
<feature type="coiled-coil region" evidence="1">
    <location>
        <begin position="70"/>
        <end position="104"/>
    </location>
</feature>
<evidence type="ECO:0000256" key="1">
    <source>
        <dbReference type="SAM" id="Coils"/>
    </source>
</evidence>
<dbReference type="PANTHER" id="PTHR33215">
    <property type="entry name" value="PROTEIN DISTAL ANTENNA"/>
    <property type="match status" value="1"/>
</dbReference>
<evidence type="ECO:0000313" key="2">
    <source>
        <dbReference type="EMBL" id="CUV20779.1"/>
    </source>
</evidence>
<dbReference type="Pfam" id="PF01527">
    <property type="entry name" value="HTH_Tnp_1"/>
    <property type="match status" value="1"/>
</dbReference>
<keyword evidence="1" id="KW-0175">Coiled coil</keyword>
<proteinExistence type="predicted"/>
<organism evidence="2">
    <name type="scientific">Ralstonia solanacearum</name>
    <name type="common">Pseudomonas solanacearum</name>
    <dbReference type="NCBI Taxonomy" id="305"/>
    <lineage>
        <taxon>Bacteria</taxon>
        <taxon>Pseudomonadati</taxon>
        <taxon>Pseudomonadota</taxon>
        <taxon>Betaproteobacteria</taxon>
        <taxon>Burkholderiales</taxon>
        <taxon>Burkholderiaceae</taxon>
        <taxon>Ralstonia</taxon>
        <taxon>Ralstonia solanacearum species complex</taxon>
    </lineage>
</organism>
<dbReference type="GO" id="GO:0006313">
    <property type="term" value="P:DNA transposition"/>
    <property type="evidence" value="ECO:0007669"/>
    <property type="project" value="InterPro"/>
</dbReference>
<protein>
    <submittedName>
        <fullName evidence="2">Transposase</fullName>
    </submittedName>
</protein>
<dbReference type="InterPro" id="IPR002514">
    <property type="entry name" value="Transposase_8"/>
</dbReference>
<sequence length="110" mass="12649">MLAGERCLMVKQRRSFSPEFKQQAACLVLDQGYSHIEASRSVGVAESVLRRWVQQLQMERQGITPRGLAMTPDQQHIQELEARIERLEREKAILKKATALLMSEGIERTR</sequence>